<keyword evidence="2" id="KW-1185">Reference proteome</keyword>
<sequence>MDTAITARALRTEEVGRRAAQLEVEKRLQDSGYPLGLTKRQLRRVLVPTPRSNKEWIGTTVIPYKTGTSEVIRRVDGVCERPRSAEVIRGGVQLSAKWSGSKNAKSEGSKIQVNTLPPNSKPIVSAPFNKHMRTKSVDDTQEEYSIKLSWTGKASLANKERNSFITDKRVNKLQGTSSYLKSIFDIDPGCLIGVWWSSIVIDRASMECLNTNHRRPCFCGMPNTRLALLN</sequence>
<reference evidence="1" key="1">
    <citation type="journal article" date="2011" name="Genome Biol.">
        <title>The draft genome of the carcinogenic human liver fluke Clonorchis sinensis.</title>
        <authorList>
            <person name="Wang X."/>
            <person name="Chen W."/>
            <person name="Huang Y."/>
            <person name="Sun J."/>
            <person name="Men J."/>
            <person name="Liu H."/>
            <person name="Luo F."/>
            <person name="Guo L."/>
            <person name="Lv X."/>
            <person name="Deng C."/>
            <person name="Zhou C."/>
            <person name="Fan Y."/>
            <person name="Li X."/>
            <person name="Huang L."/>
            <person name="Hu Y."/>
            <person name="Liang C."/>
            <person name="Hu X."/>
            <person name="Xu J."/>
            <person name="Yu X."/>
        </authorList>
    </citation>
    <scope>NUCLEOTIDE SEQUENCE [LARGE SCALE GENOMIC DNA]</scope>
    <source>
        <strain evidence="1">Henan</strain>
    </source>
</reference>
<reference key="2">
    <citation type="submission" date="2011-10" db="EMBL/GenBank/DDBJ databases">
        <title>The genome and transcriptome sequence of Clonorchis sinensis provide insights into the carcinogenic liver fluke.</title>
        <authorList>
            <person name="Wang X."/>
            <person name="Huang Y."/>
            <person name="Chen W."/>
            <person name="Liu H."/>
            <person name="Guo L."/>
            <person name="Chen Y."/>
            <person name="Luo F."/>
            <person name="Zhou W."/>
            <person name="Sun J."/>
            <person name="Mao Q."/>
            <person name="Liang P."/>
            <person name="Zhou C."/>
            <person name="Tian Y."/>
            <person name="Men J."/>
            <person name="Lv X."/>
            <person name="Huang L."/>
            <person name="Zhou J."/>
            <person name="Hu Y."/>
            <person name="Li R."/>
            <person name="Zhang F."/>
            <person name="Lei H."/>
            <person name="Li X."/>
            <person name="Hu X."/>
            <person name="Liang C."/>
            <person name="Xu J."/>
            <person name="Wu Z."/>
            <person name="Yu X."/>
        </authorList>
    </citation>
    <scope>NUCLEOTIDE SEQUENCE</scope>
    <source>
        <strain>Henan</strain>
    </source>
</reference>
<dbReference type="Proteomes" id="UP000008909">
    <property type="component" value="Unassembled WGS sequence"/>
</dbReference>
<accession>G7YJ16</accession>
<evidence type="ECO:0000313" key="2">
    <source>
        <dbReference type="Proteomes" id="UP000008909"/>
    </source>
</evidence>
<gene>
    <name evidence="1" type="ORF">CLF_109167</name>
</gene>
<organism evidence="1 2">
    <name type="scientific">Clonorchis sinensis</name>
    <name type="common">Chinese liver fluke</name>
    <dbReference type="NCBI Taxonomy" id="79923"/>
    <lineage>
        <taxon>Eukaryota</taxon>
        <taxon>Metazoa</taxon>
        <taxon>Spiralia</taxon>
        <taxon>Lophotrochozoa</taxon>
        <taxon>Platyhelminthes</taxon>
        <taxon>Trematoda</taxon>
        <taxon>Digenea</taxon>
        <taxon>Opisthorchiida</taxon>
        <taxon>Opisthorchiata</taxon>
        <taxon>Opisthorchiidae</taxon>
        <taxon>Clonorchis</taxon>
    </lineage>
</organism>
<name>G7YJ16_CLOSI</name>
<protein>
    <submittedName>
        <fullName evidence="1">Uncharacterized protein</fullName>
    </submittedName>
</protein>
<evidence type="ECO:0000313" key="1">
    <source>
        <dbReference type="EMBL" id="GAA52949.1"/>
    </source>
</evidence>
<dbReference type="EMBL" id="DF143384">
    <property type="protein sequence ID" value="GAA52949.1"/>
    <property type="molecule type" value="Genomic_DNA"/>
</dbReference>
<proteinExistence type="predicted"/>
<dbReference type="AlphaFoldDB" id="G7YJ16"/>